<proteinExistence type="predicted"/>
<sequence>MHSVQLLNNGDRIFDAPDLPGASIALEYVENGSFARLLERCNEAKVRVPNRVLWSLMLCHIIFNVE</sequence>
<keyword evidence="2" id="KW-1185">Reference proteome</keyword>
<protein>
    <recommendedName>
        <fullName evidence="3">Serine-threonine/tyrosine-protein kinase catalytic domain-containing protein</fullName>
    </recommendedName>
</protein>
<dbReference type="Proteomes" id="UP001446871">
    <property type="component" value="Unassembled WGS sequence"/>
</dbReference>
<organism evidence="1 2">
    <name type="scientific">Apiospora saccharicola</name>
    <dbReference type="NCBI Taxonomy" id="335842"/>
    <lineage>
        <taxon>Eukaryota</taxon>
        <taxon>Fungi</taxon>
        <taxon>Dikarya</taxon>
        <taxon>Ascomycota</taxon>
        <taxon>Pezizomycotina</taxon>
        <taxon>Sordariomycetes</taxon>
        <taxon>Xylariomycetidae</taxon>
        <taxon>Amphisphaeriales</taxon>
        <taxon>Apiosporaceae</taxon>
        <taxon>Apiospora</taxon>
    </lineage>
</organism>
<evidence type="ECO:0000313" key="1">
    <source>
        <dbReference type="EMBL" id="KAK8054038.1"/>
    </source>
</evidence>
<evidence type="ECO:0008006" key="3">
    <source>
        <dbReference type="Google" id="ProtNLM"/>
    </source>
</evidence>
<dbReference type="EMBL" id="JAQQWM010000008">
    <property type="protein sequence ID" value="KAK8054038.1"/>
    <property type="molecule type" value="Genomic_DNA"/>
</dbReference>
<name>A0ABR1U5A6_9PEZI</name>
<comment type="caution">
    <text evidence="1">The sequence shown here is derived from an EMBL/GenBank/DDBJ whole genome shotgun (WGS) entry which is preliminary data.</text>
</comment>
<accession>A0ABR1U5A6</accession>
<gene>
    <name evidence="1" type="ORF">PG996_013339</name>
</gene>
<evidence type="ECO:0000313" key="2">
    <source>
        <dbReference type="Proteomes" id="UP001446871"/>
    </source>
</evidence>
<reference evidence="1 2" key="1">
    <citation type="submission" date="2023-01" db="EMBL/GenBank/DDBJ databases">
        <title>Analysis of 21 Apiospora genomes using comparative genomics revels a genus with tremendous synthesis potential of carbohydrate active enzymes and secondary metabolites.</title>
        <authorList>
            <person name="Sorensen T."/>
        </authorList>
    </citation>
    <scope>NUCLEOTIDE SEQUENCE [LARGE SCALE GENOMIC DNA]</scope>
    <source>
        <strain evidence="1 2">CBS 83171</strain>
    </source>
</reference>